<dbReference type="PANTHER" id="PTHR43205:SF7">
    <property type="entry name" value="PROSTAGLANDIN REDUCTASE 1"/>
    <property type="match status" value="1"/>
</dbReference>
<comment type="caution">
    <text evidence="4">The sequence shown here is derived from an EMBL/GenBank/DDBJ whole genome shotgun (WGS) entry which is preliminary data.</text>
</comment>
<keyword evidence="1" id="KW-0560">Oxidoreductase</keyword>
<feature type="domain" description="Alcohol dehydrogenase-like C-terminal" evidence="2">
    <location>
        <begin position="156"/>
        <end position="283"/>
    </location>
</feature>
<dbReference type="Pfam" id="PF16884">
    <property type="entry name" value="ADH_N_2"/>
    <property type="match status" value="1"/>
</dbReference>
<gene>
    <name evidence="4" type="ORF">FHS79_002104</name>
</gene>
<dbReference type="EMBL" id="JACIIV010000013">
    <property type="protein sequence ID" value="MBB6227923.1"/>
    <property type="molecule type" value="Genomic_DNA"/>
</dbReference>
<evidence type="ECO:0000259" key="2">
    <source>
        <dbReference type="Pfam" id="PF00107"/>
    </source>
</evidence>
<dbReference type="SUPFAM" id="SSF50129">
    <property type="entry name" value="GroES-like"/>
    <property type="match status" value="1"/>
</dbReference>
<dbReference type="Proteomes" id="UP000538147">
    <property type="component" value="Unassembled WGS sequence"/>
</dbReference>
<evidence type="ECO:0000313" key="4">
    <source>
        <dbReference type="EMBL" id="MBB6227923.1"/>
    </source>
</evidence>
<dbReference type="Gene3D" id="3.90.180.10">
    <property type="entry name" value="Medium-chain alcohol dehydrogenases, catalytic domain"/>
    <property type="match status" value="1"/>
</dbReference>
<organism evidence="4 5">
    <name type="scientific">Polymorphobacter multimanifer</name>
    <dbReference type="NCBI Taxonomy" id="1070431"/>
    <lineage>
        <taxon>Bacteria</taxon>
        <taxon>Pseudomonadati</taxon>
        <taxon>Pseudomonadota</taxon>
        <taxon>Alphaproteobacteria</taxon>
        <taxon>Sphingomonadales</taxon>
        <taxon>Sphingosinicellaceae</taxon>
        <taxon>Polymorphobacter</taxon>
    </lineage>
</organism>
<dbReference type="InterPro" id="IPR041694">
    <property type="entry name" value="ADH_N_2"/>
</dbReference>
<dbReference type="AlphaFoldDB" id="A0A841LAD5"/>
<dbReference type="InterPro" id="IPR011032">
    <property type="entry name" value="GroES-like_sf"/>
</dbReference>
<dbReference type="Gene3D" id="3.40.50.720">
    <property type="entry name" value="NAD(P)-binding Rossmann-like Domain"/>
    <property type="match status" value="1"/>
</dbReference>
<reference evidence="4 5" key="1">
    <citation type="submission" date="2020-08" db="EMBL/GenBank/DDBJ databases">
        <title>Genomic Encyclopedia of Type Strains, Phase IV (KMG-IV): sequencing the most valuable type-strain genomes for metagenomic binning, comparative biology and taxonomic classification.</title>
        <authorList>
            <person name="Goeker M."/>
        </authorList>
    </citation>
    <scope>NUCLEOTIDE SEQUENCE [LARGE SCALE GENOMIC DNA]</scope>
    <source>
        <strain evidence="4 5">DSM 102189</strain>
    </source>
</reference>
<dbReference type="InterPro" id="IPR013149">
    <property type="entry name" value="ADH-like_C"/>
</dbReference>
<protein>
    <recommendedName>
        <fullName evidence="6">NADP-dependent oxidoreductase</fullName>
    </recommendedName>
</protein>
<evidence type="ECO:0008006" key="6">
    <source>
        <dbReference type="Google" id="ProtNLM"/>
    </source>
</evidence>
<dbReference type="InterPro" id="IPR045010">
    <property type="entry name" value="MDR_fam"/>
</dbReference>
<proteinExistence type="predicted"/>
<dbReference type="SUPFAM" id="SSF51735">
    <property type="entry name" value="NAD(P)-binding Rossmann-fold domains"/>
    <property type="match status" value="1"/>
</dbReference>
<dbReference type="CDD" id="cd05288">
    <property type="entry name" value="PGDH"/>
    <property type="match status" value="1"/>
</dbReference>
<evidence type="ECO:0000256" key="1">
    <source>
        <dbReference type="ARBA" id="ARBA00023002"/>
    </source>
</evidence>
<evidence type="ECO:0000313" key="5">
    <source>
        <dbReference type="Proteomes" id="UP000538147"/>
    </source>
</evidence>
<dbReference type="Pfam" id="PF00107">
    <property type="entry name" value="ADH_zinc_N"/>
    <property type="match status" value="1"/>
</dbReference>
<dbReference type="PANTHER" id="PTHR43205">
    <property type="entry name" value="PROSTAGLANDIN REDUCTASE"/>
    <property type="match status" value="1"/>
</dbReference>
<dbReference type="InterPro" id="IPR036291">
    <property type="entry name" value="NAD(P)-bd_dom_sf"/>
</dbReference>
<dbReference type="RefSeq" id="WP_184199328.1">
    <property type="nucleotide sequence ID" value="NZ_JACIIV010000013.1"/>
</dbReference>
<accession>A0A841LAD5</accession>
<dbReference type="GO" id="GO:0016628">
    <property type="term" value="F:oxidoreductase activity, acting on the CH-CH group of donors, NAD or NADP as acceptor"/>
    <property type="evidence" value="ECO:0007669"/>
    <property type="project" value="InterPro"/>
</dbReference>
<name>A0A841LAD5_9SPHN</name>
<sequence length="329" mass="33912">MSNLQVQLVRYPEGTPAPEDFALVDAPMPAARPGELLLQVEWLGLDPFPRLRMRSDSRVGPPMPLGAVVDGRGLATVVGSDDAAFPLGTLVAAETGWQQFTALPAAKVQRLPDYAGPASHHLSTLGPSGLTAFFTAELAAVLPGQVLVIAPAAGSVGVVAGQLARAAGARVIGLAASAAQCDFLRQSLGFEAATTDPAELATLAPDGVHGFIDGVGGALHDVVAAHLALQARVVLLGFIAAYNDAAPPRYGSALPILFKRARVQGFLLADHMHDAPRALQRLAAALADGSLRAVETIHQGLAATPAAFAGLFADPAPGKQIVRLDHQES</sequence>
<evidence type="ECO:0000259" key="3">
    <source>
        <dbReference type="Pfam" id="PF16884"/>
    </source>
</evidence>
<keyword evidence="5" id="KW-1185">Reference proteome</keyword>
<feature type="domain" description="Oxidoreductase N-terminal" evidence="3">
    <location>
        <begin position="5"/>
        <end position="110"/>
    </location>
</feature>